<evidence type="ECO:0000313" key="2">
    <source>
        <dbReference type="Proteomes" id="UP000037446"/>
    </source>
</evidence>
<reference evidence="1" key="1">
    <citation type="submission" date="2015-02" db="EMBL/GenBank/DDBJ databases">
        <authorList>
            <person name="Chooi Y.-H."/>
        </authorList>
    </citation>
    <scope>NUCLEOTIDE SEQUENCE [LARGE SCALE GENOMIC DNA]</scope>
    <source>
        <strain evidence="1">LAMA 915</strain>
    </source>
</reference>
<dbReference type="STRING" id="1306953.J121_2357"/>
<dbReference type="AlphaFoldDB" id="A0A0L1KBM2"/>
<proteinExistence type="predicted"/>
<comment type="caution">
    <text evidence="1">The sequence shown here is derived from an EMBL/GenBank/DDBJ whole genome shotgun (WGS) entry which is preliminary data.</text>
</comment>
<protein>
    <submittedName>
        <fullName evidence="1">Uncharacterized protein</fullName>
    </submittedName>
</protein>
<dbReference type="PATRIC" id="fig|1306953.7.peg.2433"/>
<gene>
    <name evidence="1" type="ORF">J121_2357</name>
</gene>
<dbReference type="EMBL" id="JYNE01000027">
    <property type="protein sequence ID" value="KNH01338.1"/>
    <property type="molecule type" value="Genomic_DNA"/>
</dbReference>
<name>A0A0L1KBM2_9SPHN</name>
<evidence type="ECO:0000313" key="1">
    <source>
        <dbReference type="EMBL" id="KNH01338.1"/>
    </source>
</evidence>
<dbReference type="Proteomes" id="UP000037446">
    <property type="component" value="Unassembled WGS sequence"/>
</dbReference>
<dbReference type="RefSeq" id="WP_228135305.1">
    <property type="nucleotide sequence ID" value="NZ_JYNE01000027.1"/>
</dbReference>
<sequence>MTVSMLPGILVLLPLAVGPLPQPARTITADLCNGGSVEIPVDRNPAREEPCAVKACHAGSCRKRFDLAQ</sequence>
<organism evidence="1 2">
    <name type="scientific">Qipengyuania citrea LAMA 915</name>
    <dbReference type="NCBI Taxonomy" id="1306953"/>
    <lineage>
        <taxon>Bacteria</taxon>
        <taxon>Pseudomonadati</taxon>
        <taxon>Pseudomonadota</taxon>
        <taxon>Alphaproteobacteria</taxon>
        <taxon>Sphingomonadales</taxon>
        <taxon>Erythrobacteraceae</taxon>
        <taxon>Qipengyuania</taxon>
    </lineage>
</organism>
<accession>A0A0L1KBM2</accession>